<dbReference type="AlphaFoldDB" id="A0A7S4C256"/>
<proteinExistence type="predicted"/>
<feature type="region of interest" description="Disordered" evidence="1">
    <location>
        <begin position="90"/>
        <end position="114"/>
    </location>
</feature>
<organism evidence="2">
    <name type="scientific">Chrysotila carterae</name>
    <name type="common">Marine alga</name>
    <name type="synonym">Syracosphaera carterae</name>
    <dbReference type="NCBI Taxonomy" id="13221"/>
    <lineage>
        <taxon>Eukaryota</taxon>
        <taxon>Haptista</taxon>
        <taxon>Haptophyta</taxon>
        <taxon>Prymnesiophyceae</taxon>
        <taxon>Isochrysidales</taxon>
        <taxon>Isochrysidaceae</taxon>
        <taxon>Chrysotila</taxon>
    </lineage>
</organism>
<evidence type="ECO:0000313" key="2">
    <source>
        <dbReference type="EMBL" id="CAE0784643.1"/>
    </source>
</evidence>
<accession>A0A7S4C256</accession>
<feature type="compositionally biased region" description="Basic and acidic residues" evidence="1">
    <location>
        <begin position="359"/>
        <end position="371"/>
    </location>
</feature>
<evidence type="ECO:0000256" key="1">
    <source>
        <dbReference type="SAM" id="MobiDB-lite"/>
    </source>
</evidence>
<dbReference type="EMBL" id="HBIZ01059676">
    <property type="protein sequence ID" value="CAE0784643.1"/>
    <property type="molecule type" value="Transcribed_RNA"/>
</dbReference>
<protein>
    <submittedName>
        <fullName evidence="2">Uncharacterized protein</fullName>
    </submittedName>
</protein>
<sequence length="371" mass="39656">MHVERSCDAVATSTGKPRVRVTLDVEKRRATESAAAPAGMCSSMSQAAVDQPFRQTSAPVPFDRKLSQLERAVALLREQVLQICANQDGLASSSVDDGQHADGAGAFPEESRRSDTFSIVDRDCDSKLVHGASCRQPRLDAEMMAMPLPAFHPQYGPLPAFNPQYGYVLQPVYTAPAIPMPVCNPCGQDNTYQSSAESLPHGARPLWPAAGPHSSSTCGLPGPTPGFGGCFPSPPMPVAAQPWPIPPNANAAWGTWPSGWPPIMLQQPRPLQEPRERLRSQSNCLPPWDSSRLQKDSTPGPAHYTPKLPPACRSFNSRFTADPENPGYGEFSAAPLAPRPVRRGKLGSMKKSSVGGSDATKEIAGDKGSGK</sequence>
<feature type="region of interest" description="Disordered" evidence="1">
    <location>
        <begin position="265"/>
        <end position="371"/>
    </location>
</feature>
<reference evidence="2" key="1">
    <citation type="submission" date="2021-01" db="EMBL/GenBank/DDBJ databases">
        <authorList>
            <person name="Corre E."/>
            <person name="Pelletier E."/>
            <person name="Niang G."/>
            <person name="Scheremetjew M."/>
            <person name="Finn R."/>
            <person name="Kale V."/>
            <person name="Holt S."/>
            <person name="Cochrane G."/>
            <person name="Meng A."/>
            <person name="Brown T."/>
            <person name="Cohen L."/>
        </authorList>
    </citation>
    <scope>NUCLEOTIDE SEQUENCE</scope>
    <source>
        <strain evidence="2">CCMP645</strain>
    </source>
</reference>
<gene>
    <name evidence="2" type="ORF">PCAR00345_LOCUS37350</name>
</gene>
<name>A0A7S4C256_CHRCT</name>